<gene>
    <name evidence="2" type="ORF">SAM23877_4450</name>
</gene>
<dbReference type="AlphaFoldDB" id="A0A0K2AWJ4"/>
<proteinExistence type="predicted"/>
<name>A0A0K2AWJ4_STRA7</name>
<evidence type="ECO:0000313" key="3">
    <source>
        <dbReference type="Proteomes" id="UP000061018"/>
    </source>
</evidence>
<evidence type="ECO:0000313" key="2">
    <source>
        <dbReference type="EMBL" id="AKZ57495.1"/>
    </source>
</evidence>
<sequence length="68" mass="7094">MAINRVAKHPSTSGIVYVVATEHRRKTVQRAANPGGVPERPKGADCKSAGSAFPGSNPGAATRERRAP</sequence>
<evidence type="ECO:0000256" key="1">
    <source>
        <dbReference type="SAM" id="MobiDB-lite"/>
    </source>
</evidence>
<reference evidence="3" key="1">
    <citation type="journal article" date="2015" name="J. Biotechnol.">
        <title>Complete genome sequence of Streptomyces ambofaciens ATCC 23877, the spiramycin producer.</title>
        <authorList>
            <person name="Thibessard A."/>
            <person name="Haas D."/>
            <person name="Gerbaud C."/>
            <person name="Aigle B."/>
            <person name="Lautru S."/>
            <person name="Pernodet J.L."/>
            <person name="Leblond P."/>
        </authorList>
    </citation>
    <scope>NUCLEOTIDE SEQUENCE [LARGE SCALE GENOMIC DNA]</scope>
    <source>
        <strain evidence="3">ATCC 23877 / 3486 / DSM 40053 / JCM 4204 / NBRC 12836 / NRRL B-2516</strain>
    </source>
</reference>
<feature type="region of interest" description="Disordered" evidence="1">
    <location>
        <begin position="28"/>
        <end position="68"/>
    </location>
</feature>
<organism evidence="2 3">
    <name type="scientific">Streptomyces ambofaciens (strain ATCC 23877 / 3486 / DSM 40053 / JCM 4204 / NBRC 12836 / NRRL B-2516)</name>
    <dbReference type="NCBI Taxonomy" id="278992"/>
    <lineage>
        <taxon>Bacteria</taxon>
        <taxon>Bacillati</taxon>
        <taxon>Actinomycetota</taxon>
        <taxon>Actinomycetes</taxon>
        <taxon>Kitasatosporales</taxon>
        <taxon>Streptomycetaceae</taxon>
        <taxon>Streptomyces</taxon>
    </lineage>
</organism>
<accession>A0A0K2AWJ4</accession>
<dbReference type="KEGG" id="samb:SAM23877_4450"/>
<protein>
    <submittedName>
        <fullName evidence="2">Uncharacterized protein</fullName>
    </submittedName>
</protein>
<dbReference type="EMBL" id="CP012382">
    <property type="protein sequence ID" value="AKZ57495.1"/>
    <property type="molecule type" value="Genomic_DNA"/>
</dbReference>
<dbReference type="Proteomes" id="UP000061018">
    <property type="component" value="Chromosome"/>
</dbReference>